<sequence>MAVYQTWKTYGSGPHVDSLISQPRRDEIQHHNEELRKNREMLNLTQAVLY</sequence>
<evidence type="ECO:0000313" key="1">
    <source>
        <dbReference type="EMBL" id="CAB4041980.1"/>
    </source>
</evidence>
<proteinExistence type="predicted"/>
<dbReference type="AlphaFoldDB" id="A0A6S7KIR1"/>
<dbReference type="Proteomes" id="UP001152795">
    <property type="component" value="Unassembled WGS sequence"/>
</dbReference>
<reference evidence="1" key="1">
    <citation type="submission" date="2020-04" db="EMBL/GenBank/DDBJ databases">
        <authorList>
            <person name="Alioto T."/>
            <person name="Alioto T."/>
            <person name="Gomez Garrido J."/>
        </authorList>
    </citation>
    <scope>NUCLEOTIDE SEQUENCE</scope>
    <source>
        <strain evidence="1">A484AB</strain>
    </source>
</reference>
<gene>
    <name evidence="1" type="ORF">PACLA_8A025555</name>
</gene>
<name>A0A6S7KIR1_PARCT</name>
<accession>A0A6S7KIR1</accession>
<protein>
    <submittedName>
        <fullName evidence="1">Uncharacterized protein</fullName>
    </submittedName>
</protein>
<dbReference type="EMBL" id="CACRXK020029257">
    <property type="protein sequence ID" value="CAB4041980.1"/>
    <property type="molecule type" value="Genomic_DNA"/>
</dbReference>
<comment type="caution">
    <text evidence="1">The sequence shown here is derived from an EMBL/GenBank/DDBJ whole genome shotgun (WGS) entry which is preliminary data.</text>
</comment>
<evidence type="ECO:0000313" key="2">
    <source>
        <dbReference type="Proteomes" id="UP001152795"/>
    </source>
</evidence>
<keyword evidence="2" id="KW-1185">Reference proteome</keyword>
<organism evidence="1 2">
    <name type="scientific">Paramuricea clavata</name>
    <name type="common">Red gorgonian</name>
    <name type="synonym">Violescent sea-whip</name>
    <dbReference type="NCBI Taxonomy" id="317549"/>
    <lineage>
        <taxon>Eukaryota</taxon>
        <taxon>Metazoa</taxon>
        <taxon>Cnidaria</taxon>
        <taxon>Anthozoa</taxon>
        <taxon>Octocorallia</taxon>
        <taxon>Malacalcyonacea</taxon>
        <taxon>Plexauridae</taxon>
        <taxon>Paramuricea</taxon>
    </lineage>
</organism>